<evidence type="ECO:0000313" key="5">
    <source>
        <dbReference type="Proteomes" id="UP000620046"/>
    </source>
</evidence>
<dbReference type="Gene3D" id="3.30.1330.60">
    <property type="entry name" value="OmpA-like domain"/>
    <property type="match status" value="1"/>
</dbReference>
<name>A0ABQ1FLY8_9GAMM</name>
<comment type="caution">
    <text evidence="4">The sequence shown here is derived from an EMBL/GenBank/DDBJ whole genome shotgun (WGS) entry which is preliminary data.</text>
</comment>
<keyword evidence="2" id="KW-0732">Signal</keyword>
<dbReference type="PANTHER" id="PTHR30329">
    <property type="entry name" value="STATOR ELEMENT OF FLAGELLAR MOTOR COMPLEX"/>
    <property type="match status" value="1"/>
</dbReference>
<accession>A0ABQ1FLY8</accession>
<dbReference type="EMBL" id="BMJA01000001">
    <property type="protein sequence ID" value="GGA21949.1"/>
    <property type="molecule type" value="Genomic_DNA"/>
</dbReference>
<keyword evidence="1" id="KW-0472">Membrane</keyword>
<dbReference type="CDD" id="cd07185">
    <property type="entry name" value="OmpA_C-like"/>
    <property type="match status" value="1"/>
</dbReference>
<evidence type="ECO:0000256" key="2">
    <source>
        <dbReference type="SAM" id="SignalP"/>
    </source>
</evidence>
<gene>
    <name evidence="4" type="ORF">GCM10010981_07620</name>
</gene>
<dbReference type="Pfam" id="PF00691">
    <property type="entry name" value="OmpA"/>
    <property type="match status" value="1"/>
</dbReference>
<evidence type="ECO:0000259" key="3">
    <source>
        <dbReference type="PROSITE" id="PS51123"/>
    </source>
</evidence>
<keyword evidence="5" id="KW-1185">Reference proteome</keyword>
<evidence type="ECO:0000256" key="1">
    <source>
        <dbReference type="PROSITE-ProRule" id="PRU00473"/>
    </source>
</evidence>
<feature type="chain" id="PRO_5045554258" description="OmpA-like domain-containing protein" evidence="2">
    <location>
        <begin position="30"/>
        <end position="159"/>
    </location>
</feature>
<dbReference type="Proteomes" id="UP000620046">
    <property type="component" value="Unassembled WGS sequence"/>
</dbReference>
<dbReference type="PANTHER" id="PTHR30329:SF21">
    <property type="entry name" value="LIPOPROTEIN YIAD-RELATED"/>
    <property type="match status" value="1"/>
</dbReference>
<organism evidence="4 5">
    <name type="scientific">Dyella nitratireducens</name>
    <dbReference type="NCBI Taxonomy" id="1849580"/>
    <lineage>
        <taxon>Bacteria</taxon>
        <taxon>Pseudomonadati</taxon>
        <taxon>Pseudomonadota</taxon>
        <taxon>Gammaproteobacteria</taxon>
        <taxon>Lysobacterales</taxon>
        <taxon>Rhodanobacteraceae</taxon>
        <taxon>Dyella</taxon>
    </lineage>
</organism>
<dbReference type="InterPro" id="IPR036737">
    <property type="entry name" value="OmpA-like_sf"/>
</dbReference>
<sequence>MKLRWTKNSMLTGLILGLMACASSQTAFSTDFSIDAVFFNDGVPAKGGTLDASLVGSNESLQVLKNDADAIKSLKPPHRVKIVGHTDSKECSGKACEALSLRRAELVFNWMVANGVPTSMLLPPEGHGSHEPVASNDIPKGRARNRYVEFQVVPSTPQL</sequence>
<dbReference type="InterPro" id="IPR006665">
    <property type="entry name" value="OmpA-like"/>
</dbReference>
<evidence type="ECO:0000313" key="4">
    <source>
        <dbReference type="EMBL" id="GGA21949.1"/>
    </source>
</evidence>
<feature type="signal peptide" evidence="2">
    <location>
        <begin position="1"/>
        <end position="29"/>
    </location>
</feature>
<dbReference type="SUPFAM" id="SSF103088">
    <property type="entry name" value="OmpA-like"/>
    <property type="match status" value="1"/>
</dbReference>
<reference evidence="5" key="1">
    <citation type="journal article" date="2019" name="Int. J. Syst. Evol. Microbiol.">
        <title>The Global Catalogue of Microorganisms (GCM) 10K type strain sequencing project: providing services to taxonomists for standard genome sequencing and annotation.</title>
        <authorList>
            <consortium name="The Broad Institute Genomics Platform"/>
            <consortium name="The Broad Institute Genome Sequencing Center for Infectious Disease"/>
            <person name="Wu L."/>
            <person name="Ma J."/>
        </authorList>
    </citation>
    <scope>NUCLEOTIDE SEQUENCE [LARGE SCALE GENOMIC DNA]</scope>
    <source>
        <strain evidence="5">CGMCC 1.15439</strain>
    </source>
</reference>
<dbReference type="PROSITE" id="PS51123">
    <property type="entry name" value="OMPA_2"/>
    <property type="match status" value="1"/>
</dbReference>
<proteinExistence type="predicted"/>
<feature type="domain" description="OmpA-like" evidence="3">
    <location>
        <begin position="30"/>
        <end position="156"/>
    </location>
</feature>
<dbReference type="RefSeq" id="WP_188792927.1">
    <property type="nucleotide sequence ID" value="NZ_BMJA01000001.1"/>
</dbReference>
<dbReference type="InterPro" id="IPR050330">
    <property type="entry name" value="Bact_OuterMem_StrucFunc"/>
</dbReference>
<protein>
    <recommendedName>
        <fullName evidence="3">OmpA-like domain-containing protein</fullName>
    </recommendedName>
</protein>
<dbReference type="PROSITE" id="PS51257">
    <property type="entry name" value="PROKAR_LIPOPROTEIN"/>
    <property type="match status" value="1"/>
</dbReference>